<dbReference type="GO" id="GO:0016787">
    <property type="term" value="F:hydrolase activity"/>
    <property type="evidence" value="ECO:0007669"/>
    <property type="project" value="UniProtKB-KW"/>
</dbReference>
<dbReference type="InterPro" id="IPR027417">
    <property type="entry name" value="P-loop_NTPase"/>
</dbReference>
<dbReference type="InterPro" id="IPR011545">
    <property type="entry name" value="DEAD/DEAH_box_helicase_dom"/>
</dbReference>
<evidence type="ECO:0000259" key="10">
    <source>
        <dbReference type="PROSITE" id="PS51194"/>
    </source>
</evidence>
<keyword evidence="3 7" id="KW-0347">Helicase</keyword>
<dbReference type="PANTHER" id="PTHR47959">
    <property type="entry name" value="ATP-DEPENDENT RNA HELICASE RHLE-RELATED"/>
    <property type="match status" value="1"/>
</dbReference>
<dbReference type="AlphaFoldDB" id="A0A060NMS1"/>
<dbReference type="GO" id="GO:0005829">
    <property type="term" value="C:cytosol"/>
    <property type="evidence" value="ECO:0007669"/>
    <property type="project" value="TreeGrafter"/>
</dbReference>
<organism evidence="12 13">
    <name type="scientific">Serpentinimonas raichei</name>
    <dbReference type="NCBI Taxonomy" id="1458425"/>
    <lineage>
        <taxon>Bacteria</taxon>
        <taxon>Pseudomonadati</taxon>
        <taxon>Pseudomonadota</taxon>
        <taxon>Betaproteobacteria</taxon>
        <taxon>Burkholderiales</taxon>
        <taxon>Comamonadaceae</taxon>
        <taxon>Serpentinimonas</taxon>
    </lineage>
</organism>
<protein>
    <submittedName>
        <fullName evidence="12">Superfamily II DNA and RNA helicase</fullName>
    </submittedName>
</protein>
<dbReference type="InterPro" id="IPR001650">
    <property type="entry name" value="Helicase_C-like"/>
</dbReference>
<comment type="similarity">
    <text evidence="5 7">Belongs to the DEAD box helicase family.</text>
</comment>
<feature type="domain" description="DEAD-box RNA helicase Q" evidence="11">
    <location>
        <begin position="35"/>
        <end position="63"/>
    </location>
</feature>
<proteinExistence type="inferred from homology"/>
<dbReference type="RefSeq" id="WP_082039845.1">
    <property type="nucleotide sequence ID" value="NZ_AP014568.1"/>
</dbReference>
<keyword evidence="1 7" id="KW-0547">Nucleotide-binding</keyword>
<dbReference type="PROSITE" id="PS51192">
    <property type="entry name" value="HELICASE_ATP_BIND_1"/>
    <property type="match status" value="1"/>
</dbReference>
<feature type="compositionally biased region" description="Gly residues" evidence="8">
    <location>
        <begin position="485"/>
        <end position="500"/>
    </location>
</feature>
<dbReference type="PROSITE" id="PS51194">
    <property type="entry name" value="HELICASE_CTER"/>
    <property type="match status" value="1"/>
</dbReference>
<reference evidence="12 13" key="1">
    <citation type="journal article" date="2014" name="Nat. Commun.">
        <title>Physiological and genomic features of highly alkaliphilic hydrogen-utilizing Betaproteobacteria from a continental serpentinizing site.</title>
        <authorList>
            <person name="Suzuki S."/>
            <person name="Kuenen J.G."/>
            <person name="Schipper K."/>
            <person name="van der Velde S."/>
            <person name="Ishii S."/>
            <person name="Wu A."/>
            <person name="Sorokin D.Y."/>
            <person name="Tenney A."/>
            <person name="Meng X.Y."/>
            <person name="Morrill P.L."/>
            <person name="Kamagata Y."/>
            <person name="Muyzer G."/>
            <person name="Nealson K.H."/>
        </authorList>
    </citation>
    <scope>NUCLEOTIDE SEQUENCE [LARGE SCALE GENOMIC DNA]</scope>
    <source>
        <strain evidence="12 13">A1</strain>
    </source>
</reference>
<dbReference type="STRING" id="1458425.SRAA_0365"/>
<evidence type="ECO:0000256" key="6">
    <source>
        <dbReference type="PROSITE-ProRule" id="PRU00552"/>
    </source>
</evidence>
<dbReference type="PROSITE" id="PS51195">
    <property type="entry name" value="Q_MOTIF"/>
    <property type="match status" value="1"/>
</dbReference>
<evidence type="ECO:0000256" key="5">
    <source>
        <dbReference type="ARBA" id="ARBA00038437"/>
    </source>
</evidence>
<evidence type="ECO:0000313" key="13">
    <source>
        <dbReference type="Proteomes" id="UP000067461"/>
    </source>
</evidence>
<dbReference type="KEGG" id="cbaa:SRAA_0365"/>
<dbReference type="InterPro" id="IPR050079">
    <property type="entry name" value="DEAD_box_RNA_helicase"/>
</dbReference>
<dbReference type="GO" id="GO:0005524">
    <property type="term" value="F:ATP binding"/>
    <property type="evidence" value="ECO:0007669"/>
    <property type="project" value="UniProtKB-KW"/>
</dbReference>
<dbReference type="HOGENOM" id="CLU_003041_4_2_4"/>
<feature type="short sequence motif" description="Q motif" evidence="6">
    <location>
        <begin position="35"/>
        <end position="63"/>
    </location>
</feature>
<name>A0A060NMS1_9BURK</name>
<dbReference type="Proteomes" id="UP000067461">
    <property type="component" value="Chromosome"/>
</dbReference>
<dbReference type="GO" id="GO:0003724">
    <property type="term" value="F:RNA helicase activity"/>
    <property type="evidence" value="ECO:0007669"/>
    <property type="project" value="InterPro"/>
</dbReference>
<feature type="region of interest" description="Disordered" evidence="8">
    <location>
        <begin position="453"/>
        <end position="581"/>
    </location>
</feature>
<evidence type="ECO:0000256" key="3">
    <source>
        <dbReference type="ARBA" id="ARBA00022806"/>
    </source>
</evidence>
<dbReference type="CDD" id="cd00268">
    <property type="entry name" value="DEADc"/>
    <property type="match status" value="1"/>
</dbReference>
<dbReference type="SMART" id="SM00487">
    <property type="entry name" value="DEXDc"/>
    <property type="match status" value="1"/>
</dbReference>
<evidence type="ECO:0000256" key="4">
    <source>
        <dbReference type="ARBA" id="ARBA00022840"/>
    </source>
</evidence>
<evidence type="ECO:0000259" key="11">
    <source>
        <dbReference type="PROSITE" id="PS51195"/>
    </source>
</evidence>
<dbReference type="Pfam" id="PF00271">
    <property type="entry name" value="Helicase_C"/>
    <property type="match status" value="1"/>
</dbReference>
<keyword evidence="4 7" id="KW-0067">ATP-binding</keyword>
<dbReference type="Gene3D" id="3.40.50.300">
    <property type="entry name" value="P-loop containing nucleotide triphosphate hydrolases"/>
    <property type="match status" value="2"/>
</dbReference>
<dbReference type="OrthoDB" id="8520957at2"/>
<dbReference type="GO" id="GO:0003676">
    <property type="term" value="F:nucleic acid binding"/>
    <property type="evidence" value="ECO:0007669"/>
    <property type="project" value="InterPro"/>
</dbReference>
<keyword evidence="13" id="KW-1185">Reference proteome</keyword>
<evidence type="ECO:0000259" key="9">
    <source>
        <dbReference type="PROSITE" id="PS51192"/>
    </source>
</evidence>
<evidence type="ECO:0000313" key="12">
    <source>
        <dbReference type="EMBL" id="BAO80219.1"/>
    </source>
</evidence>
<dbReference type="CDD" id="cd18787">
    <property type="entry name" value="SF2_C_DEAD"/>
    <property type="match status" value="1"/>
</dbReference>
<keyword evidence="2 7" id="KW-0378">Hydrolase</keyword>
<evidence type="ECO:0000256" key="1">
    <source>
        <dbReference type="ARBA" id="ARBA00022741"/>
    </source>
</evidence>
<dbReference type="PROSITE" id="PS00039">
    <property type="entry name" value="DEAD_ATP_HELICASE"/>
    <property type="match status" value="1"/>
</dbReference>
<dbReference type="EMBL" id="AP014568">
    <property type="protein sequence ID" value="BAO80219.1"/>
    <property type="molecule type" value="Genomic_DNA"/>
</dbReference>
<evidence type="ECO:0000256" key="2">
    <source>
        <dbReference type="ARBA" id="ARBA00022801"/>
    </source>
</evidence>
<evidence type="ECO:0000256" key="7">
    <source>
        <dbReference type="RuleBase" id="RU000492"/>
    </source>
</evidence>
<dbReference type="InterPro" id="IPR014014">
    <property type="entry name" value="RNA_helicase_DEAD_Q_motif"/>
</dbReference>
<dbReference type="InterPro" id="IPR044742">
    <property type="entry name" value="DEAD/DEAH_RhlB"/>
</dbReference>
<feature type="region of interest" description="Disordered" evidence="8">
    <location>
        <begin position="120"/>
        <end position="140"/>
    </location>
</feature>
<dbReference type="InterPro" id="IPR014001">
    <property type="entry name" value="Helicase_ATP-bd"/>
</dbReference>
<dbReference type="SUPFAM" id="SSF52540">
    <property type="entry name" value="P-loop containing nucleoside triphosphate hydrolases"/>
    <property type="match status" value="1"/>
</dbReference>
<dbReference type="Pfam" id="PF00270">
    <property type="entry name" value="DEAD"/>
    <property type="match status" value="1"/>
</dbReference>
<gene>
    <name evidence="12" type="ORF">SRAA_0365</name>
</gene>
<sequence length="581" mass="62776">MTDIAYTPEAADAATPAAATPVVAATPVATPTAPSAFAALGLAQPLLNAVADLGFTQPTLVQQAVIPKAMQAEGTGRSGAQAFTDLMVSSQTGSGKTAAFLLPVLHTLLVQMEQQEAAERADWERQQAEAAAAGQPVPKRAKRQNPLLARHFKPTVPGALVLCPTRELAQQVANDAIDLVQHCRGLRIANVVGGMPYQMQIAKLQNANLVVATPGRLLDLQRSGQLVLDQVQFLVVDEADRMLDLGFADDLAEVNRLTAARRQTMMFSATFAPRIQSLATRVMREPQRVQIDTPQDRHVNIEQRLYWCDSPEHKRQLLDHWLRDASIGQAIVFSSTQIECDALAADLQQAGFAAVALHGALSQGLRNRRLMALRSGQVQILVATDVAARGIDVPSITHVFNYGLPMKAEDYTHRIGRTGRAGRQGMAVTMAEMRDRRKIGDIEAFSQQVIDTHTIVGMEPRKQLYESRSEPRRGPGGRPPAGRGARPGGSFSGPREGGFGARPTQHQPHHPPRTPGEGPRHGFGKPAAPARHSHGDRPAFGDRPAYGDRPAFGGDRPAWGDKRERPQGGPKPFAGKGRTSR</sequence>
<feature type="domain" description="Helicase ATP-binding" evidence="9">
    <location>
        <begin position="77"/>
        <end position="289"/>
    </location>
</feature>
<evidence type="ECO:0000256" key="8">
    <source>
        <dbReference type="SAM" id="MobiDB-lite"/>
    </source>
</evidence>
<dbReference type="PANTHER" id="PTHR47959:SF17">
    <property type="entry name" value="ATP-DEPENDENT RNA HELICASE DEAD BOX FAMILY"/>
    <property type="match status" value="1"/>
</dbReference>
<dbReference type="InterPro" id="IPR000629">
    <property type="entry name" value="RNA-helicase_DEAD-box_CS"/>
</dbReference>
<accession>A0A060NMS1</accession>
<dbReference type="SMART" id="SM00490">
    <property type="entry name" value="HELICc"/>
    <property type="match status" value="1"/>
</dbReference>
<feature type="domain" description="Helicase C-terminal" evidence="10">
    <location>
        <begin position="300"/>
        <end position="463"/>
    </location>
</feature>
<feature type="compositionally biased region" description="Basic and acidic residues" evidence="8">
    <location>
        <begin position="459"/>
        <end position="473"/>
    </location>
</feature>